<sequence length="522" mass="56632">MRLKVKLGLGAALLGLAALVTAAILYFGMERVSLRIEASLAAERRIERYAALSTQVSTFIVVAAESVQTGLDATERAARLDGVVQTVQRTFVQLRADLQDAVAEARRLGIDEQSRRATQSIGIARMEALFASAHRGFLSDTQDPERLRGFLDIFATGFDPLLNEVVQNEVRAREAILAGIDDLRERLVAVSFVIAALTVAAFAGFYLGLVRPQFRRLDRLREAAQRMGREDFAVTLPVDRRDEIGGLYAETNRMAHALGERQRQVAAEWARLNDTIAARTEELRAANARLAQTDEDRRRFFADISHELRTPLTVILMEAQLGRAGGSDPAAAFATIEARSERLNRRIDDLLRIARSESGKLALSAEEFDLAQVARDALEETAAETANAGLTVDDRIAGPLRVTGDRNWMRQVLAGLVRNAVRHARAGGHLAVAAGLRNGRVRVDVIDNGPGIPPEAQGAVFERFRQAGTARSEGFGIGLALAHWVIEAQGGAISVTSPVAPDEALGGEPGTKVTVEMPLTAD</sequence>
<dbReference type="CDD" id="cd06225">
    <property type="entry name" value="HAMP"/>
    <property type="match status" value="1"/>
</dbReference>
<organism evidence="11 12">
    <name type="scientific">Roseivivax isoporae LMG 25204</name>
    <dbReference type="NCBI Taxonomy" id="1449351"/>
    <lineage>
        <taxon>Bacteria</taxon>
        <taxon>Pseudomonadati</taxon>
        <taxon>Pseudomonadota</taxon>
        <taxon>Alphaproteobacteria</taxon>
        <taxon>Rhodobacterales</taxon>
        <taxon>Roseobacteraceae</taxon>
        <taxon>Roseivivax</taxon>
    </lineage>
</organism>
<dbReference type="Gene3D" id="6.10.340.10">
    <property type="match status" value="1"/>
</dbReference>
<dbReference type="STRING" id="1449351.RISW2_05110"/>
<dbReference type="SMART" id="SM00388">
    <property type="entry name" value="HisKA"/>
    <property type="match status" value="1"/>
</dbReference>
<dbReference type="CDD" id="cd00082">
    <property type="entry name" value="HisKA"/>
    <property type="match status" value="1"/>
</dbReference>
<proteinExistence type="predicted"/>
<dbReference type="PANTHER" id="PTHR43711:SF1">
    <property type="entry name" value="HISTIDINE KINASE 1"/>
    <property type="match status" value="1"/>
</dbReference>
<dbReference type="PANTHER" id="PTHR43711">
    <property type="entry name" value="TWO-COMPONENT HISTIDINE KINASE"/>
    <property type="match status" value="1"/>
</dbReference>
<accession>X7F7H3</accession>
<dbReference type="InterPro" id="IPR036097">
    <property type="entry name" value="HisK_dim/P_sf"/>
</dbReference>
<evidence type="ECO:0000256" key="4">
    <source>
        <dbReference type="ARBA" id="ARBA00022553"/>
    </source>
</evidence>
<dbReference type="AlphaFoldDB" id="X7F7H3"/>
<dbReference type="GO" id="GO:0000155">
    <property type="term" value="F:phosphorelay sensor kinase activity"/>
    <property type="evidence" value="ECO:0007669"/>
    <property type="project" value="InterPro"/>
</dbReference>
<dbReference type="SMART" id="SM00304">
    <property type="entry name" value="HAMP"/>
    <property type="match status" value="1"/>
</dbReference>
<keyword evidence="4" id="KW-0597">Phosphoprotein</keyword>
<dbReference type="SUPFAM" id="SSF158472">
    <property type="entry name" value="HAMP domain-like"/>
    <property type="match status" value="1"/>
</dbReference>
<feature type="domain" description="HAMP" evidence="10">
    <location>
        <begin position="211"/>
        <end position="263"/>
    </location>
</feature>
<dbReference type="Pfam" id="PF00672">
    <property type="entry name" value="HAMP"/>
    <property type="match status" value="1"/>
</dbReference>
<evidence type="ECO:0000313" key="12">
    <source>
        <dbReference type="Proteomes" id="UP000023430"/>
    </source>
</evidence>
<feature type="domain" description="Histidine kinase" evidence="9">
    <location>
        <begin position="303"/>
        <end position="521"/>
    </location>
</feature>
<comment type="caution">
    <text evidence="11">The sequence shown here is derived from an EMBL/GenBank/DDBJ whole genome shotgun (WGS) entry which is preliminary data.</text>
</comment>
<name>X7F7H3_9RHOB</name>
<dbReference type="InterPro" id="IPR003661">
    <property type="entry name" value="HisK_dim/P_dom"/>
</dbReference>
<keyword evidence="12" id="KW-1185">Reference proteome</keyword>
<dbReference type="eggNOG" id="COG2205">
    <property type="taxonomic scope" value="Bacteria"/>
</dbReference>
<dbReference type="Pfam" id="PF00512">
    <property type="entry name" value="HisKA"/>
    <property type="match status" value="1"/>
</dbReference>
<evidence type="ECO:0000256" key="2">
    <source>
        <dbReference type="ARBA" id="ARBA00004370"/>
    </source>
</evidence>
<evidence type="ECO:0000256" key="3">
    <source>
        <dbReference type="ARBA" id="ARBA00012438"/>
    </source>
</evidence>
<keyword evidence="8" id="KW-1133">Transmembrane helix</keyword>
<gene>
    <name evidence="11" type="ORF">RISW2_05110</name>
</gene>
<dbReference type="InterPro" id="IPR036890">
    <property type="entry name" value="HATPase_C_sf"/>
</dbReference>
<dbReference type="Proteomes" id="UP000023430">
    <property type="component" value="Unassembled WGS sequence"/>
</dbReference>
<dbReference type="PROSITE" id="PS50885">
    <property type="entry name" value="HAMP"/>
    <property type="match status" value="1"/>
</dbReference>
<dbReference type="SUPFAM" id="SSF47384">
    <property type="entry name" value="Homodimeric domain of signal transducing histidine kinase"/>
    <property type="match status" value="1"/>
</dbReference>
<dbReference type="CDD" id="cd00075">
    <property type="entry name" value="HATPase"/>
    <property type="match status" value="1"/>
</dbReference>
<keyword evidence="6 11" id="KW-0418">Kinase</keyword>
<comment type="catalytic activity">
    <reaction evidence="1">
        <text>ATP + protein L-histidine = ADP + protein N-phospho-L-histidine.</text>
        <dbReference type="EC" id="2.7.13.3"/>
    </reaction>
</comment>
<dbReference type="SUPFAM" id="SSF55874">
    <property type="entry name" value="ATPase domain of HSP90 chaperone/DNA topoisomerase II/histidine kinase"/>
    <property type="match status" value="1"/>
</dbReference>
<dbReference type="InterPro" id="IPR003660">
    <property type="entry name" value="HAMP_dom"/>
</dbReference>
<dbReference type="PRINTS" id="PR00344">
    <property type="entry name" value="BCTRLSENSOR"/>
</dbReference>
<keyword evidence="7" id="KW-0902">Two-component regulatory system</keyword>
<dbReference type="RefSeq" id="WP_244437552.1">
    <property type="nucleotide sequence ID" value="NZ_JAME01000016.1"/>
</dbReference>
<evidence type="ECO:0000259" key="9">
    <source>
        <dbReference type="PROSITE" id="PS50109"/>
    </source>
</evidence>
<dbReference type="SMART" id="SM00387">
    <property type="entry name" value="HATPase_c"/>
    <property type="match status" value="1"/>
</dbReference>
<comment type="subcellular location">
    <subcellularLocation>
        <location evidence="2">Membrane</location>
    </subcellularLocation>
</comment>
<reference evidence="11 12" key="1">
    <citation type="submission" date="2014-01" db="EMBL/GenBank/DDBJ databases">
        <title>Roseivivax isoporae LMG 25204 Genome Sequencing.</title>
        <authorList>
            <person name="Lai Q."/>
            <person name="Li G."/>
            <person name="Shao Z."/>
        </authorList>
    </citation>
    <scope>NUCLEOTIDE SEQUENCE [LARGE SCALE GENOMIC DNA]</scope>
    <source>
        <strain evidence="11 12">LMG 25204</strain>
    </source>
</reference>
<dbReference type="PROSITE" id="PS50109">
    <property type="entry name" value="HIS_KIN"/>
    <property type="match status" value="1"/>
</dbReference>
<evidence type="ECO:0000256" key="5">
    <source>
        <dbReference type="ARBA" id="ARBA00022679"/>
    </source>
</evidence>
<keyword evidence="5" id="KW-0808">Transferase</keyword>
<dbReference type="Gene3D" id="3.30.565.10">
    <property type="entry name" value="Histidine kinase-like ATPase, C-terminal domain"/>
    <property type="match status" value="1"/>
</dbReference>
<dbReference type="InterPro" id="IPR004358">
    <property type="entry name" value="Sig_transdc_His_kin-like_C"/>
</dbReference>
<dbReference type="GO" id="GO:0016020">
    <property type="term" value="C:membrane"/>
    <property type="evidence" value="ECO:0007669"/>
    <property type="project" value="UniProtKB-SubCell"/>
</dbReference>
<dbReference type="EC" id="2.7.13.3" evidence="3"/>
<keyword evidence="8" id="KW-0472">Membrane</keyword>
<evidence type="ECO:0000256" key="6">
    <source>
        <dbReference type="ARBA" id="ARBA00022777"/>
    </source>
</evidence>
<evidence type="ECO:0000256" key="8">
    <source>
        <dbReference type="SAM" id="Phobius"/>
    </source>
</evidence>
<evidence type="ECO:0000256" key="7">
    <source>
        <dbReference type="ARBA" id="ARBA00023012"/>
    </source>
</evidence>
<dbReference type="InterPro" id="IPR005467">
    <property type="entry name" value="His_kinase_dom"/>
</dbReference>
<dbReference type="Gene3D" id="1.10.287.130">
    <property type="match status" value="1"/>
</dbReference>
<evidence type="ECO:0000313" key="11">
    <source>
        <dbReference type="EMBL" id="ETX28678.1"/>
    </source>
</evidence>
<protein>
    <recommendedName>
        <fullName evidence="3">histidine kinase</fullName>
        <ecNumber evidence="3">2.7.13.3</ecNumber>
    </recommendedName>
</protein>
<dbReference type="EMBL" id="JAME01000016">
    <property type="protein sequence ID" value="ETX28678.1"/>
    <property type="molecule type" value="Genomic_DNA"/>
</dbReference>
<keyword evidence="8" id="KW-0812">Transmembrane</keyword>
<dbReference type="InterPro" id="IPR003594">
    <property type="entry name" value="HATPase_dom"/>
</dbReference>
<feature type="transmembrane region" description="Helical" evidence="8">
    <location>
        <begin position="187"/>
        <end position="209"/>
    </location>
</feature>
<dbReference type="InterPro" id="IPR050736">
    <property type="entry name" value="Sensor_HK_Regulatory"/>
</dbReference>
<dbReference type="Pfam" id="PF02518">
    <property type="entry name" value="HATPase_c"/>
    <property type="match status" value="1"/>
</dbReference>
<evidence type="ECO:0000256" key="1">
    <source>
        <dbReference type="ARBA" id="ARBA00000085"/>
    </source>
</evidence>
<evidence type="ECO:0000259" key="10">
    <source>
        <dbReference type="PROSITE" id="PS50885"/>
    </source>
</evidence>